<evidence type="ECO:0000256" key="2">
    <source>
        <dbReference type="ARBA" id="ARBA00006434"/>
    </source>
</evidence>
<feature type="transmembrane region" description="Helical" evidence="12">
    <location>
        <begin position="6"/>
        <end position="29"/>
    </location>
</feature>
<evidence type="ECO:0000256" key="6">
    <source>
        <dbReference type="ARBA" id="ARBA00022847"/>
    </source>
</evidence>
<evidence type="ECO:0000256" key="8">
    <source>
        <dbReference type="ARBA" id="ARBA00023053"/>
    </source>
</evidence>
<evidence type="ECO:0000256" key="11">
    <source>
        <dbReference type="ARBA" id="ARBA00023201"/>
    </source>
</evidence>
<organism evidence="13">
    <name type="scientific">marine metagenome</name>
    <dbReference type="NCBI Taxonomy" id="408172"/>
    <lineage>
        <taxon>unclassified sequences</taxon>
        <taxon>metagenomes</taxon>
        <taxon>ecological metagenomes</taxon>
    </lineage>
</organism>
<dbReference type="InterPro" id="IPR038377">
    <property type="entry name" value="Na/Glc_symporter_sf"/>
</dbReference>
<dbReference type="PANTHER" id="PTHR48086:SF3">
    <property type="entry name" value="SODIUM_PROLINE SYMPORTER"/>
    <property type="match status" value="1"/>
</dbReference>
<dbReference type="GO" id="GO:0006814">
    <property type="term" value="P:sodium ion transport"/>
    <property type="evidence" value="ECO:0007669"/>
    <property type="project" value="UniProtKB-KW"/>
</dbReference>
<evidence type="ECO:0000256" key="7">
    <source>
        <dbReference type="ARBA" id="ARBA00022989"/>
    </source>
</evidence>
<dbReference type="AlphaFoldDB" id="A0A381Q8H7"/>
<dbReference type="PROSITE" id="PS50283">
    <property type="entry name" value="NA_SOLUT_SYMP_3"/>
    <property type="match status" value="1"/>
</dbReference>
<feature type="transmembrane region" description="Helical" evidence="12">
    <location>
        <begin position="442"/>
        <end position="461"/>
    </location>
</feature>
<keyword evidence="9" id="KW-0406">Ion transport</keyword>
<feature type="transmembrane region" description="Helical" evidence="12">
    <location>
        <begin position="244"/>
        <end position="262"/>
    </location>
</feature>
<keyword evidence="6" id="KW-0769">Symport</keyword>
<keyword evidence="8" id="KW-0915">Sodium</keyword>
<dbReference type="Pfam" id="PF00474">
    <property type="entry name" value="SSF"/>
    <property type="match status" value="1"/>
</dbReference>
<reference evidence="13" key="1">
    <citation type="submission" date="2018-05" db="EMBL/GenBank/DDBJ databases">
        <authorList>
            <person name="Lanie J.A."/>
            <person name="Ng W.-L."/>
            <person name="Kazmierczak K.M."/>
            <person name="Andrzejewski T.M."/>
            <person name="Davidsen T.M."/>
            <person name="Wayne K.J."/>
            <person name="Tettelin H."/>
            <person name="Glass J.I."/>
            <person name="Rusch D."/>
            <person name="Podicherti R."/>
            <person name="Tsui H.-C.T."/>
            <person name="Winkler M.E."/>
        </authorList>
    </citation>
    <scope>NUCLEOTIDE SEQUENCE</scope>
</reference>
<dbReference type="GO" id="GO:0005886">
    <property type="term" value="C:plasma membrane"/>
    <property type="evidence" value="ECO:0007669"/>
    <property type="project" value="UniProtKB-SubCell"/>
</dbReference>
<evidence type="ECO:0000313" key="13">
    <source>
        <dbReference type="EMBL" id="SUZ74719.1"/>
    </source>
</evidence>
<keyword evidence="3" id="KW-0813">Transport</keyword>
<keyword evidence="7 12" id="KW-1133">Transmembrane helix</keyword>
<comment type="similarity">
    <text evidence="2">Belongs to the sodium:solute symporter (SSF) (TC 2.A.21) family.</text>
</comment>
<keyword evidence="4" id="KW-1003">Cell membrane</keyword>
<evidence type="ECO:0000256" key="4">
    <source>
        <dbReference type="ARBA" id="ARBA00022475"/>
    </source>
</evidence>
<feature type="transmembrane region" description="Helical" evidence="12">
    <location>
        <begin position="335"/>
        <end position="362"/>
    </location>
</feature>
<feature type="transmembrane region" description="Helical" evidence="12">
    <location>
        <begin position="410"/>
        <end position="430"/>
    </location>
</feature>
<evidence type="ECO:0000256" key="9">
    <source>
        <dbReference type="ARBA" id="ARBA00023065"/>
    </source>
</evidence>
<accession>A0A381Q8H7</accession>
<feature type="transmembrane region" description="Helical" evidence="12">
    <location>
        <begin position="283"/>
        <end position="303"/>
    </location>
</feature>
<feature type="transmembrane region" description="Helical" evidence="12">
    <location>
        <begin position="164"/>
        <end position="181"/>
    </location>
</feature>
<dbReference type="InterPro" id="IPR001734">
    <property type="entry name" value="Na/solute_symporter"/>
</dbReference>
<feature type="transmembrane region" description="Helical" evidence="12">
    <location>
        <begin position="126"/>
        <end position="144"/>
    </location>
</feature>
<evidence type="ECO:0000256" key="12">
    <source>
        <dbReference type="SAM" id="Phobius"/>
    </source>
</evidence>
<keyword evidence="11" id="KW-0739">Sodium transport</keyword>
<feature type="transmembrane region" description="Helical" evidence="12">
    <location>
        <begin position="467"/>
        <end position="486"/>
    </location>
</feature>
<evidence type="ECO:0008006" key="14">
    <source>
        <dbReference type="Google" id="ProtNLM"/>
    </source>
</evidence>
<dbReference type="EMBL" id="UINC01001220">
    <property type="protein sequence ID" value="SUZ74719.1"/>
    <property type="molecule type" value="Genomic_DNA"/>
</dbReference>
<feature type="transmembrane region" description="Helical" evidence="12">
    <location>
        <begin position="79"/>
        <end position="98"/>
    </location>
</feature>
<evidence type="ECO:0000256" key="3">
    <source>
        <dbReference type="ARBA" id="ARBA00022448"/>
    </source>
</evidence>
<feature type="transmembrane region" description="Helical" evidence="12">
    <location>
        <begin position="193"/>
        <end position="213"/>
    </location>
</feature>
<proteinExistence type="inferred from homology"/>
<evidence type="ECO:0000256" key="10">
    <source>
        <dbReference type="ARBA" id="ARBA00023136"/>
    </source>
</evidence>
<dbReference type="InterPro" id="IPR050277">
    <property type="entry name" value="Sodium:Solute_Symporter"/>
</dbReference>
<name>A0A381Q8H7_9ZZZZ</name>
<dbReference type="CDD" id="cd10322">
    <property type="entry name" value="SLC5sbd"/>
    <property type="match status" value="1"/>
</dbReference>
<gene>
    <name evidence="13" type="ORF">METZ01_LOCUS27573</name>
</gene>
<dbReference type="GO" id="GO:0015293">
    <property type="term" value="F:symporter activity"/>
    <property type="evidence" value="ECO:0007669"/>
    <property type="project" value="UniProtKB-KW"/>
</dbReference>
<dbReference type="PANTHER" id="PTHR48086">
    <property type="entry name" value="SODIUM/PROLINE SYMPORTER-RELATED"/>
    <property type="match status" value="1"/>
</dbReference>
<feature type="transmembrane region" description="Helical" evidence="12">
    <location>
        <begin position="383"/>
        <end position="404"/>
    </location>
</feature>
<keyword evidence="10 12" id="KW-0472">Membrane</keyword>
<protein>
    <recommendedName>
        <fullName evidence="14">Sodium:solute symporter family protein</fullName>
    </recommendedName>
</protein>
<sequence>MTEALPFGPGALVVVAAYVLSLLGIGFYAHKQRQKDDMQDFFLAGRNLGFTILFLTLYATQYSGNTLLGFSGATYRNGLSFLVCVHFMTAIVICYLFFAPQLYRLSRENQFLTPGDFIYHRYQSQVLRILVTLIMVYALANFTLAQMRTLGTAFAGISQGRVPVWAGVIGLALVMLIYESLGGMRSVAWTDAIQGGMLLVGFIILMGLSFSQFGSITDAINKLASNPETLHKIKPPDAEGARNWISFVLLVGLGAAIYPQAIQRVYAARNAGILKRSLATMAFMPLITALVSVMIGLLMAAHLPGLENEFSGSGLIPSETVLTQMCLELMQQSAFGYWLVVTIFASLLAAVMSTADSALLSISSMITHDIYGKTFRPDADQVHLTRVGKCITWAFMFPLVWAALAYEGNLIQLLKIKFELLVQCVPAIYLGVHSKSLNARTVITGLLMGLAVTMILIALDWSSVSGIHSGIIGLAVNLTICFLGIVKNSRTF</sequence>
<comment type="subcellular location">
    <subcellularLocation>
        <location evidence="1">Cell membrane</location>
        <topology evidence="1">Multi-pass membrane protein</topology>
    </subcellularLocation>
</comment>
<dbReference type="Gene3D" id="1.20.1730.10">
    <property type="entry name" value="Sodium/glucose cotransporter"/>
    <property type="match status" value="1"/>
</dbReference>
<evidence type="ECO:0000256" key="1">
    <source>
        <dbReference type="ARBA" id="ARBA00004651"/>
    </source>
</evidence>
<feature type="transmembrane region" description="Helical" evidence="12">
    <location>
        <begin position="41"/>
        <end position="59"/>
    </location>
</feature>
<evidence type="ECO:0000256" key="5">
    <source>
        <dbReference type="ARBA" id="ARBA00022692"/>
    </source>
</evidence>
<keyword evidence="5 12" id="KW-0812">Transmembrane</keyword>